<protein>
    <submittedName>
        <fullName evidence="1">Uncharacterized protein</fullName>
    </submittedName>
</protein>
<evidence type="ECO:0000313" key="1">
    <source>
        <dbReference type="EMBL" id="KAK9027434.1"/>
    </source>
</evidence>
<comment type="caution">
    <text evidence="1">The sequence shown here is derived from an EMBL/GenBank/DDBJ whole genome shotgun (WGS) entry which is preliminary data.</text>
</comment>
<keyword evidence="2" id="KW-1185">Reference proteome</keyword>
<gene>
    <name evidence="1" type="ORF">V6N11_067270</name>
</gene>
<sequence>MEISSYMPLVSPHTVVVSRNSVTPVHISGAKQTQSPHSNVGQGFAPSDIRVTSGLNVDAIPREACLEVLGGSGTEAHIVGQADVGESVVGAHITVQNEVSPQLHDGVFVL</sequence>
<accession>A0ABR2SQK7</accession>
<dbReference type="EMBL" id="JBBPBN010000012">
    <property type="protein sequence ID" value="KAK9027434.1"/>
    <property type="molecule type" value="Genomic_DNA"/>
</dbReference>
<dbReference type="Proteomes" id="UP001396334">
    <property type="component" value="Unassembled WGS sequence"/>
</dbReference>
<evidence type="ECO:0000313" key="2">
    <source>
        <dbReference type="Proteomes" id="UP001396334"/>
    </source>
</evidence>
<organism evidence="1 2">
    <name type="scientific">Hibiscus sabdariffa</name>
    <name type="common">roselle</name>
    <dbReference type="NCBI Taxonomy" id="183260"/>
    <lineage>
        <taxon>Eukaryota</taxon>
        <taxon>Viridiplantae</taxon>
        <taxon>Streptophyta</taxon>
        <taxon>Embryophyta</taxon>
        <taxon>Tracheophyta</taxon>
        <taxon>Spermatophyta</taxon>
        <taxon>Magnoliopsida</taxon>
        <taxon>eudicotyledons</taxon>
        <taxon>Gunneridae</taxon>
        <taxon>Pentapetalae</taxon>
        <taxon>rosids</taxon>
        <taxon>malvids</taxon>
        <taxon>Malvales</taxon>
        <taxon>Malvaceae</taxon>
        <taxon>Malvoideae</taxon>
        <taxon>Hibiscus</taxon>
    </lineage>
</organism>
<proteinExistence type="predicted"/>
<reference evidence="1 2" key="1">
    <citation type="journal article" date="2024" name="G3 (Bethesda)">
        <title>Genome assembly of Hibiscus sabdariffa L. provides insights into metabolisms of medicinal natural products.</title>
        <authorList>
            <person name="Kim T."/>
        </authorList>
    </citation>
    <scope>NUCLEOTIDE SEQUENCE [LARGE SCALE GENOMIC DNA]</scope>
    <source>
        <strain evidence="1">TK-2024</strain>
        <tissue evidence="1">Old leaves</tissue>
    </source>
</reference>
<name>A0ABR2SQK7_9ROSI</name>